<name>A0A644ZZT2_9ZZZZ</name>
<organism evidence="2">
    <name type="scientific">bioreactor metagenome</name>
    <dbReference type="NCBI Taxonomy" id="1076179"/>
    <lineage>
        <taxon>unclassified sequences</taxon>
        <taxon>metagenomes</taxon>
        <taxon>ecological metagenomes</taxon>
    </lineage>
</organism>
<comment type="caution">
    <text evidence="2">The sequence shown here is derived from an EMBL/GenBank/DDBJ whole genome shotgun (WGS) entry which is preliminary data.</text>
</comment>
<dbReference type="Pfam" id="PF19238">
    <property type="entry name" value="Radical_SAM_2"/>
    <property type="match status" value="1"/>
</dbReference>
<evidence type="ECO:0000259" key="1">
    <source>
        <dbReference type="PROSITE" id="PS50106"/>
    </source>
</evidence>
<reference evidence="2" key="1">
    <citation type="submission" date="2019-08" db="EMBL/GenBank/DDBJ databases">
        <authorList>
            <person name="Kucharzyk K."/>
            <person name="Murdoch R.W."/>
            <person name="Higgins S."/>
            <person name="Loffler F."/>
        </authorList>
    </citation>
    <scope>NUCLEOTIDE SEQUENCE</scope>
</reference>
<dbReference type="InterPro" id="IPR058240">
    <property type="entry name" value="rSAM_sf"/>
</dbReference>
<dbReference type="Gene3D" id="3.20.20.70">
    <property type="entry name" value="Aldolase class I"/>
    <property type="match status" value="1"/>
</dbReference>
<dbReference type="SUPFAM" id="SSF50156">
    <property type="entry name" value="PDZ domain-like"/>
    <property type="match status" value="1"/>
</dbReference>
<feature type="domain" description="PDZ" evidence="1">
    <location>
        <begin position="1"/>
        <end position="35"/>
    </location>
</feature>
<dbReference type="InterPro" id="IPR001478">
    <property type="entry name" value="PDZ"/>
</dbReference>
<dbReference type="Pfam" id="PF04459">
    <property type="entry name" value="DUF512"/>
    <property type="match status" value="1"/>
</dbReference>
<dbReference type="InterPro" id="IPR013785">
    <property type="entry name" value="Aldolase_TIM"/>
</dbReference>
<dbReference type="InterPro" id="IPR045375">
    <property type="entry name" value="Put_radical_SAM-like_N"/>
</dbReference>
<dbReference type="InterPro" id="IPR007549">
    <property type="entry name" value="DUF512"/>
</dbReference>
<dbReference type="Gene3D" id="2.30.42.10">
    <property type="match status" value="1"/>
</dbReference>
<dbReference type="PROSITE" id="PS50106">
    <property type="entry name" value="PDZ"/>
    <property type="match status" value="1"/>
</dbReference>
<accession>A0A644ZZT2</accession>
<evidence type="ECO:0000313" key="2">
    <source>
        <dbReference type="EMBL" id="MPM45481.1"/>
    </source>
</evidence>
<proteinExistence type="predicted"/>
<protein>
    <recommendedName>
        <fullName evidence="1">PDZ domain-containing protein</fullName>
    </recommendedName>
</protein>
<sequence>MVKITGVDKPSSAQKAGISVGDELVSINGYEINDILDYRFRITERKLKIIYIRREGDGGSSQELCAEIRKPEYDDIGLSFETFLMDEKRSCHNKCIFCFIDQNPMGMRDTVYFKDDDTRLSFLMGNYVTLTNADMKELSRIIEMHISPVNVSVHTTDPELRKMMLSNRFAGDILEKLKFLAAGGIALNCQIVLCCGINDDEHLKKTLYDLETLCPSLNSIAVVPAGLTKHRQKLFELKDFDRDSARRQIELIDGAAKEFKLRHETRLVYAADELYIKAGLALPDEDYYEGYPQLENGVGLIMSASCEIGAALESASVNIPYKTMRRVKLVTGKAAFDFMRSTAVLLEKEFHGLKIDIICAENRFFGEKVTVAGLLTGGDILYALLQSGTEGYDAVFFPAVALRSERDKFLDEMTPGEISEKLGVPLIAVENGADIVDKCAGLEQIICQNR</sequence>
<gene>
    <name evidence="2" type="ORF">SDC9_92168</name>
</gene>
<dbReference type="SUPFAM" id="SSF102114">
    <property type="entry name" value="Radical SAM enzymes"/>
    <property type="match status" value="1"/>
</dbReference>
<dbReference type="EMBL" id="VSSQ01010890">
    <property type="protein sequence ID" value="MPM45481.1"/>
    <property type="molecule type" value="Genomic_DNA"/>
</dbReference>
<dbReference type="InterPro" id="IPR036034">
    <property type="entry name" value="PDZ_sf"/>
</dbReference>
<dbReference type="AlphaFoldDB" id="A0A644ZZT2"/>